<dbReference type="Gene3D" id="2.60.120.560">
    <property type="entry name" value="Exo-inulinase, domain 1"/>
    <property type="match status" value="1"/>
</dbReference>
<evidence type="ECO:0000313" key="3">
    <source>
        <dbReference type="Proteomes" id="UP000319383"/>
    </source>
</evidence>
<evidence type="ECO:0000256" key="1">
    <source>
        <dbReference type="SAM" id="SignalP"/>
    </source>
</evidence>
<reference evidence="2 3" key="1">
    <citation type="submission" date="2019-02" db="EMBL/GenBank/DDBJ databases">
        <title>Deep-cultivation of Planctomycetes and their phenomic and genomic characterization uncovers novel biology.</title>
        <authorList>
            <person name="Wiegand S."/>
            <person name="Jogler M."/>
            <person name="Boedeker C."/>
            <person name="Pinto D."/>
            <person name="Vollmers J."/>
            <person name="Rivas-Marin E."/>
            <person name="Kohn T."/>
            <person name="Peeters S.H."/>
            <person name="Heuer A."/>
            <person name="Rast P."/>
            <person name="Oberbeckmann S."/>
            <person name="Bunk B."/>
            <person name="Jeske O."/>
            <person name="Meyerdierks A."/>
            <person name="Storesund J.E."/>
            <person name="Kallscheuer N."/>
            <person name="Luecker S."/>
            <person name="Lage O.M."/>
            <person name="Pohl T."/>
            <person name="Merkel B.J."/>
            <person name="Hornburger P."/>
            <person name="Mueller R.-W."/>
            <person name="Bruemmer F."/>
            <person name="Labrenz M."/>
            <person name="Spormann A.M."/>
            <person name="Op den Camp H."/>
            <person name="Overmann J."/>
            <person name="Amann R."/>
            <person name="Jetten M.S.M."/>
            <person name="Mascher T."/>
            <person name="Medema M.H."/>
            <person name="Devos D.P."/>
            <person name="Kaster A.-K."/>
            <person name="Ovreas L."/>
            <person name="Rohde M."/>
            <person name="Galperin M.Y."/>
            <person name="Jogler C."/>
        </authorList>
    </citation>
    <scope>NUCLEOTIDE SEQUENCE [LARGE SCALE GENOMIC DNA]</scope>
    <source>
        <strain evidence="2 3">Mal52</strain>
    </source>
</reference>
<name>A0A517ZMU5_9PLAN</name>
<dbReference type="AlphaFoldDB" id="A0A517ZMU5"/>
<dbReference type="InterPro" id="IPR013320">
    <property type="entry name" value="ConA-like_dom_sf"/>
</dbReference>
<proteinExistence type="predicted"/>
<evidence type="ECO:0000313" key="2">
    <source>
        <dbReference type="EMBL" id="QDU43755.1"/>
    </source>
</evidence>
<accession>A0A517ZMU5</accession>
<dbReference type="KEGG" id="sdyn:Mal52_22310"/>
<dbReference type="RefSeq" id="WP_145376032.1">
    <property type="nucleotide sequence ID" value="NZ_CP036276.1"/>
</dbReference>
<keyword evidence="1" id="KW-0732">Signal</keyword>
<feature type="signal peptide" evidence="1">
    <location>
        <begin position="1"/>
        <end position="22"/>
    </location>
</feature>
<protein>
    <recommendedName>
        <fullName evidence="4">Laminin G domain protein</fullName>
    </recommendedName>
</protein>
<organism evidence="2 3">
    <name type="scientific">Symmachiella dynata</name>
    <dbReference type="NCBI Taxonomy" id="2527995"/>
    <lineage>
        <taxon>Bacteria</taxon>
        <taxon>Pseudomonadati</taxon>
        <taxon>Planctomycetota</taxon>
        <taxon>Planctomycetia</taxon>
        <taxon>Planctomycetales</taxon>
        <taxon>Planctomycetaceae</taxon>
        <taxon>Symmachiella</taxon>
    </lineage>
</organism>
<dbReference type="EMBL" id="CP036276">
    <property type="protein sequence ID" value="QDU43755.1"/>
    <property type="molecule type" value="Genomic_DNA"/>
</dbReference>
<keyword evidence="3" id="KW-1185">Reference proteome</keyword>
<dbReference type="SUPFAM" id="SSF49899">
    <property type="entry name" value="Concanavalin A-like lectins/glucanases"/>
    <property type="match status" value="1"/>
</dbReference>
<dbReference type="Proteomes" id="UP000319383">
    <property type="component" value="Chromosome"/>
</dbReference>
<sequence precursor="true">MISPKSLTRISTALLVVTAALASWGLADEKAKPAKTLDGLPLIFEDDFETGEAKRWLPANAEGWKVTHQGDNHVYSQHKSIKLKTPYRSPYNRAFIKDLYVSDFVLDVQLQSTIKDYGHRDLCMFFGYQDPSHLYYVHLGKKMDPHANNIFIVNDADRKSISTKTTDGTNWDDDWHHARVIRNVESGTIDIYFDDMETPVMTAVDKNFTWGQVGIGSFDDTGNFDDILLYGKKVDKPKQ</sequence>
<feature type="chain" id="PRO_5022160582" description="Laminin G domain protein" evidence="1">
    <location>
        <begin position="23"/>
        <end position="239"/>
    </location>
</feature>
<evidence type="ECO:0008006" key="4">
    <source>
        <dbReference type="Google" id="ProtNLM"/>
    </source>
</evidence>
<gene>
    <name evidence="2" type="ORF">Mal52_22310</name>
</gene>